<proteinExistence type="predicted"/>
<accession>A0A4D6M7S1</accession>
<dbReference type="Proteomes" id="UP000501690">
    <property type="component" value="Linkage Group LG6"/>
</dbReference>
<name>A0A4D6M7S1_VIGUN</name>
<evidence type="ECO:0000313" key="2">
    <source>
        <dbReference type="Proteomes" id="UP000501690"/>
    </source>
</evidence>
<organism evidence="1 2">
    <name type="scientific">Vigna unguiculata</name>
    <name type="common">Cowpea</name>
    <dbReference type="NCBI Taxonomy" id="3917"/>
    <lineage>
        <taxon>Eukaryota</taxon>
        <taxon>Viridiplantae</taxon>
        <taxon>Streptophyta</taxon>
        <taxon>Embryophyta</taxon>
        <taxon>Tracheophyta</taxon>
        <taxon>Spermatophyta</taxon>
        <taxon>Magnoliopsida</taxon>
        <taxon>eudicotyledons</taxon>
        <taxon>Gunneridae</taxon>
        <taxon>Pentapetalae</taxon>
        <taxon>rosids</taxon>
        <taxon>fabids</taxon>
        <taxon>Fabales</taxon>
        <taxon>Fabaceae</taxon>
        <taxon>Papilionoideae</taxon>
        <taxon>50 kb inversion clade</taxon>
        <taxon>NPAAA clade</taxon>
        <taxon>indigoferoid/millettioid clade</taxon>
        <taxon>Phaseoleae</taxon>
        <taxon>Vigna</taxon>
    </lineage>
</organism>
<reference evidence="1 2" key="1">
    <citation type="submission" date="2019-04" db="EMBL/GenBank/DDBJ databases">
        <title>An improved genome assembly and genetic linkage map for asparagus bean, Vigna unguiculata ssp. sesquipedialis.</title>
        <authorList>
            <person name="Xia Q."/>
            <person name="Zhang R."/>
            <person name="Dong Y."/>
        </authorList>
    </citation>
    <scope>NUCLEOTIDE SEQUENCE [LARGE SCALE GENOMIC DNA]</scope>
    <source>
        <tissue evidence="1">Leaf</tissue>
    </source>
</reference>
<evidence type="ECO:0000313" key="1">
    <source>
        <dbReference type="EMBL" id="QCD97295.1"/>
    </source>
</evidence>
<keyword evidence="2" id="KW-1185">Reference proteome</keyword>
<protein>
    <submittedName>
        <fullName evidence="1">Uncharacterized protein</fullName>
    </submittedName>
</protein>
<dbReference type="EMBL" id="CP039350">
    <property type="protein sequence ID" value="QCD97295.1"/>
    <property type="molecule type" value="Genomic_DNA"/>
</dbReference>
<dbReference type="AlphaFoldDB" id="A0A4D6M7S1"/>
<gene>
    <name evidence="1" type="ORF">DEO72_LG6g2005</name>
</gene>
<sequence>MKLPQCIIEQAKLVNCSSLGRLIRTFLISIDGISHSALLGSSPSGLGEDGRDWWDTIGWNSLEARNLRK</sequence>